<dbReference type="Gene3D" id="3.30.420.10">
    <property type="entry name" value="Ribonuclease H-like superfamily/Ribonuclease H"/>
    <property type="match status" value="1"/>
</dbReference>
<organism evidence="1 2">
    <name type="scientific">Sphaeramia orbicularis</name>
    <name type="common">orbiculate cardinalfish</name>
    <dbReference type="NCBI Taxonomy" id="375764"/>
    <lineage>
        <taxon>Eukaryota</taxon>
        <taxon>Metazoa</taxon>
        <taxon>Chordata</taxon>
        <taxon>Craniata</taxon>
        <taxon>Vertebrata</taxon>
        <taxon>Euteleostomi</taxon>
        <taxon>Actinopterygii</taxon>
        <taxon>Neopterygii</taxon>
        <taxon>Teleostei</taxon>
        <taxon>Neoteleostei</taxon>
        <taxon>Acanthomorphata</taxon>
        <taxon>Gobiaria</taxon>
        <taxon>Kurtiformes</taxon>
        <taxon>Apogonoidei</taxon>
        <taxon>Apogonidae</taxon>
        <taxon>Apogoninae</taxon>
        <taxon>Sphaeramia</taxon>
    </lineage>
</organism>
<reference evidence="1" key="3">
    <citation type="submission" date="2025-09" db="UniProtKB">
        <authorList>
            <consortium name="Ensembl"/>
        </authorList>
    </citation>
    <scope>IDENTIFICATION</scope>
</reference>
<keyword evidence="2" id="KW-1185">Reference proteome</keyword>
<reference evidence="1" key="2">
    <citation type="submission" date="2025-08" db="UniProtKB">
        <authorList>
            <consortium name="Ensembl"/>
        </authorList>
    </citation>
    <scope>IDENTIFICATION</scope>
</reference>
<dbReference type="Proteomes" id="UP000472271">
    <property type="component" value="Chromosome 14"/>
</dbReference>
<evidence type="ECO:0008006" key="3">
    <source>
        <dbReference type="Google" id="ProtNLM"/>
    </source>
</evidence>
<dbReference type="InterPro" id="IPR036397">
    <property type="entry name" value="RNaseH_sf"/>
</dbReference>
<dbReference type="GO" id="GO:0003676">
    <property type="term" value="F:nucleic acid binding"/>
    <property type="evidence" value="ECO:0007669"/>
    <property type="project" value="InterPro"/>
</dbReference>
<sequence>SFFLYRGNWLFSSFLNLNNIDDLSWSAFSPDLSPTEHLWDQLGRHVSRHSYNVDFLKDTIKEEWEKLSPEYLRNTCASFRKRVKAVIEKEEGHIE</sequence>
<dbReference type="InParanoid" id="A0A673A3Q6"/>
<accession>A0A673A3Q6</accession>
<reference evidence="1" key="1">
    <citation type="submission" date="2019-06" db="EMBL/GenBank/DDBJ databases">
        <authorList>
            <consortium name="Wellcome Sanger Institute Data Sharing"/>
        </authorList>
    </citation>
    <scope>NUCLEOTIDE SEQUENCE [LARGE SCALE GENOMIC DNA]</scope>
</reference>
<name>A0A673A3Q6_9TELE</name>
<evidence type="ECO:0000313" key="1">
    <source>
        <dbReference type="Ensembl" id="ENSSORP00005023258.1"/>
    </source>
</evidence>
<proteinExistence type="predicted"/>
<protein>
    <recommendedName>
        <fullName evidence="3">Tc1-like transposase DDE domain-containing protein</fullName>
    </recommendedName>
</protein>
<dbReference type="Ensembl" id="ENSSORT00005023932.1">
    <property type="protein sequence ID" value="ENSSORP00005023258.1"/>
    <property type="gene ID" value="ENSSORG00005011262.1"/>
</dbReference>
<dbReference type="AlphaFoldDB" id="A0A673A3Q6"/>
<evidence type="ECO:0000313" key="2">
    <source>
        <dbReference type="Proteomes" id="UP000472271"/>
    </source>
</evidence>